<dbReference type="InterPro" id="IPR059217">
    <property type="entry name" value="LA3751_2-like"/>
</dbReference>
<keyword evidence="1" id="KW-0472">Membrane</keyword>
<feature type="transmembrane region" description="Helical" evidence="1">
    <location>
        <begin position="385"/>
        <end position="401"/>
    </location>
</feature>
<dbReference type="RefSeq" id="WP_135624342.1">
    <property type="nucleotide sequence ID" value="NZ_RQGD01000035.1"/>
</dbReference>
<dbReference type="AlphaFoldDB" id="A0A4R9JZY3"/>
<proteinExistence type="predicted"/>
<sequence length="525" mass="60887">MKYLKLRTIFPILVYMILVVYLIQFRYKLDKNGPYFTSDGAIKIYQTYQYKENGLLSLECYYPSRSLDPNFEFYPISYPWAIFSSDSNKERCVLEYPPFFYWIGAILLSIVSLKILLYLPILFYSLAIFLFDAILLVVGFRSFFRIFIVALSFFSFPILTSIDYTESSFFLLIYLIAFYMLAHTIKSDQKKKSLNFLLIGAILGFSFFFRLEIIFPVVFLLICFLFIMRDIKNTLLMGVGFAAIASIFLLYNFSVSGHILGFRYVSSINLNENSGAGIYERFQLLKAYLWGDSLMIGIFQFNPLCFFMIVAPVVSLVLRKSNRIGSMFIFSGIFAILSIPFYVTFYGGVGYFGLRYLEAPFFLMVIGFSSYLGESKFIKDSVWKTITFVILSFLIYFNLVTTREGLKVLRSASADLHALHVEFDKSSKFVIHTSLYSSIWMGNSFLNKNHILTTDTHAYETFLDKLKEKEQFIVIQSPQDIYISSDIPKSLYQRYKTNVKIDPKKTEILEIKKLFGVNIILAKKK</sequence>
<feature type="transmembrane region" description="Helical" evidence="1">
    <location>
        <begin position="168"/>
        <end position="185"/>
    </location>
</feature>
<comment type="caution">
    <text evidence="2">The sequence shown here is derived from an EMBL/GenBank/DDBJ whole genome shotgun (WGS) entry which is preliminary data.</text>
</comment>
<feature type="transmembrane region" description="Helical" evidence="1">
    <location>
        <begin position="197"/>
        <end position="228"/>
    </location>
</feature>
<accession>A0A4R9JZY3</accession>
<protein>
    <recommendedName>
        <fullName evidence="4">Glycosyltransferase RgtA/B/C/D-like domain-containing protein</fullName>
    </recommendedName>
</protein>
<feature type="transmembrane region" description="Helical" evidence="1">
    <location>
        <begin position="6"/>
        <end position="23"/>
    </location>
</feature>
<evidence type="ECO:0000313" key="2">
    <source>
        <dbReference type="EMBL" id="TGL57218.1"/>
    </source>
</evidence>
<dbReference type="NCBIfam" id="NF047440">
    <property type="entry name" value="LA3751_2_3_fam"/>
    <property type="match status" value="1"/>
</dbReference>
<gene>
    <name evidence="2" type="ORF">EHQ58_13000</name>
</gene>
<feature type="transmembrane region" description="Helical" evidence="1">
    <location>
        <begin position="99"/>
        <end position="115"/>
    </location>
</feature>
<dbReference type="EMBL" id="RQGD01000035">
    <property type="protein sequence ID" value="TGL57218.1"/>
    <property type="molecule type" value="Genomic_DNA"/>
</dbReference>
<keyword evidence="3" id="KW-1185">Reference proteome</keyword>
<keyword evidence="1" id="KW-0812">Transmembrane</keyword>
<feature type="transmembrane region" description="Helical" evidence="1">
    <location>
        <begin position="143"/>
        <end position="162"/>
    </location>
</feature>
<dbReference type="OrthoDB" id="345553at2"/>
<name>A0A4R9JZY3_9LEPT</name>
<feature type="transmembrane region" description="Helical" evidence="1">
    <location>
        <begin position="324"/>
        <end position="344"/>
    </location>
</feature>
<keyword evidence="1" id="KW-1133">Transmembrane helix</keyword>
<feature type="transmembrane region" description="Helical" evidence="1">
    <location>
        <begin position="234"/>
        <end position="253"/>
    </location>
</feature>
<evidence type="ECO:0000313" key="3">
    <source>
        <dbReference type="Proteomes" id="UP000297693"/>
    </source>
</evidence>
<dbReference type="Proteomes" id="UP000297693">
    <property type="component" value="Unassembled WGS sequence"/>
</dbReference>
<reference evidence="2" key="1">
    <citation type="journal article" date="2019" name="PLoS Negl. Trop. Dis.">
        <title>Revisiting the worldwide diversity of Leptospira species in the environment.</title>
        <authorList>
            <person name="Vincent A.T."/>
            <person name="Schiettekatte O."/>
            <person name="Bourhy P."/>
            <person name="Veyrier F.J."/>
            <person name="Picardeau M."/>
        </authorList>
    </citation>
    <scope>NUCLEOTIDE SEQUENCE [LARGE SCALE GENOMIC DNA]</scope>
    <source>
        <strain evidence="2">201702476</strain>
    </source>
</reference>
<evidence type="ECO:0008006" key="4">
    <source>
        <dbReference type="Google" id="ProtNLM"/>
    </source>
</evidence>
<evidence type="ECO:0000256" key="1">
    <source>
        <dbReference type="SAM" id="Phobius"/>
    </source>
</evidence>
<feature type="transmembrane region" description="Helical" evidence="1">
    <location>
        <begin position="294"/>
        <end position="318"/>
    </location>
</feature>
<organism evidence="2 3">
    <name type="scientific">Leptospira ognonensis</name>
    <dbReference type="NCBI Taxonomy" id="2484945"/>
    <lineage>
        <taxon>Bacteria</taxon>
        <taxon>Pseudomonadati</taxon>
        <taxon>Spirochaetota</taxon>
        <taxon>Spirochaetia</taxon>
        <taxon>Leptospirales</taxon>
        <taxon>Leptospiraceae</taxon>
        <taxon>Leptospira</taxon>
    </lineage>
</organism>